<comment type="function">
    <text evidence="14">Involved in maceration and soft-rotting of plant tissue. Hydrolyzes the 1,4-alpha glycosidic bonds of de-esterified pectate in the smooth region of the plant cell wall.</text>
</comment>
<keyword evidence="10" id="KW-0325">Glycoprotein</keyword>
<keyword evidence="20" id="KW-1185">Reference proteome</keyword>
<proteinExistence type="inferred from homology"/>
<evidence type="ECO:0000256" key="12">
    <source>
        <dbReference type="ARBA" id="ARBA00023316"/>
    </source>
</evidence>
<evidence type="ECO:0000256" key="14">
    <source>
        <dbReference type="ARBA" id="ARBA00037707"/>
    </source>
</evidence>
<dbReference type="EC" id="3.2.1.15" evidence="3"/>
<dbReference type="InterPro" id="IPR011050">
    <property type="entry name" value="Pectin_lyase_fold/virulence"/>
</dbReference>
<accession>A0A420YCH0</accession>
<evidence type="ECO:0000313" key="19">
    <source>
        <dbReference type="EMBL" id="RKU45573.1"/>
    </source>
</evidence>
<protein>
    <recommendedName>
        <fullName evidence="3">endo-polygalacturonase</fullName>
        <ecNumber evidence="3">3.2.1.15</ecNumber>
    </recommendedName>
    <alternativeName>
        <fullName evidence="15">Pectinase</fullName>
    </alternativeName>
</protein>
<evidence type="ECO:0000256" key="16">
    <source>
        <dbReference type="PROSITE-ProRule" id="PRU10052"/>
    </source>
</evidence>
<dbReference type="Pfam" id="PF00295">
    <property type="entry name" value="Glyco_hydro_28"/>
    <property type="match status" value="1"/>
</dbReference>
<evidence type="ECO:0000256" key="8">
    <source>
        <dbReference type="ARBA" id="ARBA00023145"/>
    </source>
</evidence>
<evidence type="ECO:0000256" key="2">
    <source>
        <dbReference type="ARBA" id="ARBA00008834"/>
    </source>
</evidence>
<keyword evidence="9" id="KW-1015">Disulfide bond</keyword>
<evidence type="ECO:0000256" key="10">
    <source>
        <dbReference type="ARBA" id="ARBA00023180"/>
    </source>
</evidence>
<dbReference type="FunFam" id="2.160.20.10:FF:000002">
    <property type="entry name" value="Endopolygalacturonase D"/>
    <property type="match status" value="1"/>
</dbReference>
<dbReference type="SUPFAM" id="SSF51126">
    <property type="entry name" value="Pectin lyase-like"/>
    <property type="match status" value="1"/>
</dbReference>
<evidence type="ECO:0000313" key="20">
    <source>
        <dbReference type="Proteomes" id="UP000275385"/>
    </source>
</evidence>
<dbReference type="STRING" id="177199.A0A420YCH0"/>
<evidence type="ECO:0000256" key="1">
    <source>
        <dbReference type="ARBA" id="ARBA00004613"/>
    </source>
</evidence>
<evidence type="ECO:0000256" key="15">
    <source>
        <dbReference type="ARBA" id="ARBA00083621"/>
    </source>
</evidence>
<evidence type="ECO:0000256" key="7">
    <source>
        <dbReference type="ARBA" id="ARBA00022801"/>
    </source>
</evidence>
<evidence type="ECO:0000256" key="13">
    <source>
        <dbReference type="ARBA" id="ARBA00034074"/>
    </source>
</evidence>
<sequence>MTDLPLPPRPATPQVFLHHLPPKPSAPLTQPAKFIVLIMGNTTAAGKHQIAHSVAEALSAPFFHGDQVHDSSAKAATVGSARHPAGKSAAPNKARYQRMWLAKMMRTGLLFPEERRPATEGFTEGGEWNGSWSAVSSRRGSKSSVASEMSSGSTVGVTVGSSKVSSTDGDTATNGSVYGGVPPPTSPSNAVFTTSEEEKRRRENPVLMVMTHPELEPWHKMAIRTSVGEYGIGIVFVPLYEEEVMWVPLYEVDGEDEDLPILKPLDPRTMTGFSVPLTGDWKEDGGGGALDGEMKIAAVLPAVLGATVPCKPRATTSSSSTITSSSVTATSTSAPGGTTCTVTAYASISSAVKSCSNIVLSNISAPPSSTINLQALQTGATVTFAGTTTFGFTNDSSFDPIVISGTGVTVTGAPGHVIDGAGQLYWDGLGSNGGVPKPNHFVVLKKMYNAKVTNLNIKNWPVHCFSMSSNQNLTISDLTLDNSAGDAPNSRSGGLAAAHNSDGFDISSSDFVRLQNIWVHNQDDCVAVTSGTNIVVDNAYCYGGHGLSIGSVGGKSNNTVDGVTFSNSQIVNSENGARIKTNSGTTGTVRSITYQNITLSGITKYGVDVQQDYLNGGPTGVPTNGVSIDGVHLIDVKGTVSGSSGYNYYILCGEGSCSNFTYEDVLVTGGGKGGSCNYPSTGCPST</sequence>
<reference evidence="19 20" key="1">
    <citation type="submission" date="2018-08" db="EMBL/GenBank/DDBJ databases">
        <title>Draft genome of the lignicolous fungus Coniochaeta pulveracea.</title>
        <authorList>
            <person name="Borstlap C.J."/>
            <person name="De Witt R.N."/>
            <person name="Botha A."/>
            <person name="Volschenk H."/>
        </authorList>
    </citation>
    <scope>NUCLEOTIDE SEQUENCE [LARGE SCALE GENOMIC DNA]</scope>
    <source>
        <strain evidence="19 20">CAB683</strain>
    </source>
</reference>
<dbReference type="Gene3D" id="2.160.20.10">
    <property type="entry name" value="Single-stranded right-handed beta-helix, Pectin lyase-like"/>
    <property type="match status" value="1"/>
</dbReference>
<comment type="caution">
    <text evidence="19">The sequence shown here is derived from an EMBL/GenBank/DDBJ whole genome shotgun (WGS) entry which is preliminary data.</text>
</comment>
<name>A0A420YCH0_9PEZI</name>
<evidence type="ECO:0000256" key="3">
    <source>
        <dbReference type="ARBA" id="ARBA00012736"/>
    </source>
</evidence>
<evidence type="ECO:0000256" key="6">
    <source>
        <dbReference type="ARBA" id="ARBA00022737"/>
    </source>
</evidence>
<dbReference type="InterPro" id="IPR006626">
    <property type="entry name" value="PbH1"/>
</dbReference>
<gene>
    <name evidence="19" type="ORF">DL546_007074</name>
</gene>
<evidence type="ECO:0000256" key="5">
    <source>
        <dbReference type="ARBA" id="ARBA00022729"/>
    </source>
</evidence>
<dbReference type="InterPro" id="IPR050434">
    <property type="entry name" value="Glycosyl_hydrlase_28"/>
</dbReference>
<comment type="subcellular location">
    <subcellularLocation>
        <location evidence="1">Secreted</location>
    </subcellularLocation>
</comment>
<dbReference type="GO" id="GO:0045490">
    <property type="term" value="P:pectin catabolic process"/>
    <property type="evidence" value="ECO:0007669"/>
    <property type="project" value="UniProtKB-ARBA"/>
</dbReference>
<keyword evidence="4" id="KW-0964">Secreted</keyword>
<evidence type="ECO:0000256" key="17">
    <source>
        <dbReference type="RuleBase" id="RU361169"/>
    </source>
</evidence>
<evidence type="ECO:0000256" key="11">
    <source>
        <dbReference type="ARBA" id="ARBA00023295"/>
    </source>
</evidence>
<evidence type="ECO:0000256" key="18">
    <source>
        <dbReference type="SAM" id="MobiDB-lite"/>
    </source>
</evidence>
<dbReference type="PANTHER" id="PTHR31884:SF9">
    <property type="entry name" value="ENDOPOLYGALACTURONASE D-RELATED"/>
    <property type="match status" value="1"/>
</dbReference>
<dbReference type="InterPro" id="IPR012334">
    <property type="entry name" value="Pectin_lyas_fold"/>
</dbReference>
<dbReference type="GO" id="GO:0005576">
    <property type="term" value="C:extracellular region"/>
    <property type="evidence" value="ECO:0007669"/>
    <property type="project" value="UniProtKB-SubCell"/>
</dbReference>
<keyword evidence="5" id="KW-0732">Signal</keyword>
<comment type="similarity">
    <text evidence="2 17">Belongs to the glycosyl hydrolase 28 family.</text>
</comment>
<comment type="catalytic activity">
    <reaction evidence="13">
        <text>(1,4-alpha-D-galacturonosyl)n+m + H2O = (1,4-alpha-D-galacturonosyl)n + (1,4-alpha-D-galacturonosyl)m.</text>
        <dbReference type="EC" id="3.2.1.15"/>
    </reaction>
</comment>
<dbReference type="AlphaFoldDB" id="A0A420YCH0"/>
<dbReference type="SMART" id="SM00710">
    <property type="entry name" value="PbH1"/>
    <property type="match status" value="7"/>
</dbReference>
<dbReference type="PROSITE" id="PS00502">
    <property type="entry name" value="POLYGALACTURONASE"/>
    <property type="match status" value="1"/>
</dbReference>
<keyword evidence="12" id="KW-0961">Cell wall biogenesis/degradation</keyword>
<dbReference type="EMBL" id="QVQW01000020">
    <property type="protein sequence ID" value="RKU45573.1"/>
    <property type="molecule type" value="Genomic_DNA"/>
</dbReference>
<dbReference type="InterPro" id="IPR000743">
    <property type="entry name" value="Glyco_hydro_28"/>
</dbReference>
<dbReference type="PANTHER" id="PTHR31884">
    <property type="entry name" value="POLYGALACTURONASE"/>
    <property type="match status" value="1"/>
</dbReference>
<keyword evidence="11 17" id="KW-0326">Glycosidase</keyword>
<evidence type="ECO:0000256" key="4">
    <source>
        <dbReference type="ARBA" id="ARBA00022525"/>
    </source>
</evidence>
<keyword evidence="8" id="KW-0865">Zymogen</keyword>
<dbReference type="GO" id="GO:0004650">
    <property type="term" value="F:polygalacturonase activity"/>
    <property type="evidence" value="ECO:0007669"/>
    <property type="project" value="UniProtKB-EC"/>
</dbReference>
<evidence type="ECO:0000256" key="9">
    <source>
        <dbReference type="ARBA" id="ARBA00023157"/>
    </source>
</evidence>
<keyword evidence="7 17" id="KW-0378">Hydrolase</keyword>
<organism evidence="19 20">
    <name type="scientific">Coniochaeta pulveracea</name>
    <dbReference type="NCBI Taxonomy" id="177199"/>
    <lineage>
        <taxon>Eukaryota</taxon>
        <taxon>Fungi</taxon>
        <taxon>Dikarya</taxon>
        <taxon>Ascomycota</taxon>
        <taxon>Pezizomycotina</taxon>
        <taxon>Sordariomycetes</taxon>
        <taxon>Sordariomycetidae</taxon>
        <taxon>Coniochaetales</taxon>
        <taxon>Coniochaetaceae</taxon>
        <taxon>Coniochaeta</taxon>
    </lineage>
</organism>
<keyword evidence="6" id="KW-0677">Repeat</keyword>
<dbReference type="Proteomes" id="UP000275385">
    <property type="component" value="Unassembled WGS sequence"/>
</dbReference>
<feature type="compositionally biased region" description="Low complexity" evidence="18">
    <location>
        <begin position="143"/>
        <end position="171"/>
    </location>
</feature>
<feature type="region of interest" description="Disordered" evidence="18">
    <location>
        <begin position="143"/>
        <end position="201"/>
    </location>
</feature>
<feature type="active site" evidence="16">
    <location>
        <position position="545"/>
    </location>
</feature>
<dbReference type="OrthoDB" id="1546079at2759"/>
<dbReference type="GO" id="GO:0071555">
    <property type="term" value="P:cell wall organization"/>
    <property type="evidence" value="ECO:0007669"/>
    <property type="project" value="UniProtKB-KW"/>
</dbReference>